<evidence type="ECO:0000256" key="7">
    <source>
        <dbReference type="PROSITE-ProRule" id="PRU00027"/>
    </source>
</evidence>
<evidence type="ECO:0000259" key="9">
    <source>
        <dbReference type="PROSITE" id="PS50808"/>
    </source>
</evidence>
<dbReference type="GO" id="GO:0046983">
    <property type="term" value="F:protein dimerization activity"/>
    <property type="evidence" value="ECO:0007669"/>
    <property type="project" value="InterPro"/>
</dbReference>
<dbReference type="EMBL" id="OZ034822">
    <property type="protein sequence ID" value="CAL1413735.1"/>
    <property type="molecule type" value="Genomic_DNA"/>
</dbReference>
<proteinExistence type="predicted"/>
<dbReference type="Pfam" id="PF04937">
    <property type="entry name" value="DUF659"/>
    <property type="match status" value="1"/>
</dbReference>
<keyword evidence="2" id="KW-0479">Metal-binding</keyword>
<reference evidence="10 11" key="1">
    <citation type="submission" date="2024-04" db="EMBL/GenBank/DDBJ databases">
        <authorList>
            <person name="Fracassetti M."/>
        </authorList>
    </citation>
    <scope>NUCLEOTIDE SEQUENCE [LARGE SCALE GENOMIC DNA]</scope>
</reference>
<feature type="region of interest" description="Disordered" evidence="8">
    <location>
        <begin position="114"/>
        <end position="146"/>
    </location>
</feature>
<dbReference type="SUPFAM" id="SSF53098">
    <property type="entry name" value="Ribonuclease H-like"/>
    <property type="match status" value="1"/>
</dbReference>
<evidence type="ECO:0000256" key="2">
    <source>
        <dbReference type="ARBA" id="ARBA00022723"/>
    </source>
</evidence>
<dbReference type="Pfam" id="PF02892">
    <property type="entry name" value="zf-BED"/>
    <property type="match status" value="1"/>
</dbReference>
<dbReference type="AlphaFoldDB" id="A0AAV2GWR5"/>
<dbReference type="Proteomes" id="UP001497516">
    <property type="component" value="Chromosome 9"/>
</dbReference>
<feature type="compositionally biased region" description="Low complexity" evidence="8">
    <location>
        <begin position="1"/>
        <end position="10"/>
    </location>
</feature>
<feature type="domain" description="BED-type" evidence="9">
    <location>
        <begin position="27"/>
        <end position="83"/>
    </location>
</feature>
<organism evidence="10 11">
    <name type="scientific">Linum trigynum</name>
    <dbReference type="NCBI Taxonomy" id="586398"/>
    <lineage>
        <taxon>Eukaryota</taxon>
        <taxon>Viridiplantae</taxon>
        <taxon>Streptophyta</taxon>
        <taxon>Embryophyta</taxon>
        <taxon>Tracheophyta</taxon>
        <taxon>Spermatophyta</taxon>
        <taxon>Magnoliopsida</taxon>
        <taxon>eudicotyledons</taxon>
        <taxon>Gunneridae</taxon>
        <taxon>Pentapetalae</taxon>
        <taxon>rosids</taxon>
        <taxon>fabids</taxon>
        <taxon>Malpighiales</taxon>
        <taxon>Linaceae</taxon>
        <taxon>Linum</taxon>
    </lineage>
</organism>
<dbReference type="GO" id="GO:0003677">
    <property type="term" value="F:DNA binding"/>
    <property type="evidence" value="ECO:0007669"/>
    <property type="project" value="UniProtKB-KW"/>
</dbReference>
<evidence type="ECO:0000256" key="8">
    <source>
        <dbReference type="SAM" id="MobiDB-lite"/>
    </source>
</evidence>
<keyword evidence="11" id="KW-1185">Reference proteome</keyword>
<dbReference type="InterPro" id="IPR003656">
    <property type="entry name" value="Znf_BED"/>
</dbReference>
<evidence type="ECO:0000313" key="11">
    <source>
        <dbReference type="Proteomes" id="UP001497516"/>
    </source>
</evidence>
<dbReference type="GO" id="GO:0005634">
    <property type="term" value="C:nucleus"/>
    <property type="evidence" value="ECO:0007669"/>
    <property type="project" value="UniProtKB-SubCell"/>
</dbReference>
<protein>
    <recommendedName>
        <fullName evidence="9">BED-type domain-containing protein</fullName>
    </recommendedName>
</protein>
<feature type="region of interest" description="Disordered" evidence="8">
    <location>
        <begin position="730"/>
        <end position="765"/>
    </location>
</feature>
<dbReference type="InterPro" id="IPR012337">
    <property type="entry name" value="RNaseH-like_sf"/>
</dbReference>
<keyword evidence="4" id="KW-0862">Zinc</keyword>
<keyword evidence="5" id="KW-0238">DNA-binding</keyword>
<evidence type="ECO:0000313" key="10">
    <source>
        <dbReference type="EMBL" id="CAL1413735.1"/>
    </source>
</evidence>
<evidence type="ECO:0000256" key="5">
    <source>
        <dbReference type="ARBA" id="ARBA00023125"/>
    </source>
</evidence>
<dbReference type="PROSITE" id="PS50808">
    <property type="entry name" value="ZF_BED"/>
    <property type="match status" value="1"/>
</dbReference>
<keyword evidence="3 7" id="KW-0863">Zinc-finger</keyword>
<dbReference type="Pfam" id="PF05699">
    <property type="entry name" value="Dimer_Tnp_hAT"/>
    <property type="match status" value="1"/>
</dbReference>
<name>A0AAV2GWR5_9ROSI</name>
<sequence length="765" mass="86877">MPADDASASATQSTEQLSKRKRNEQGSRIDPAWQYVFDVNADAKSSKCKFCSKLLSGGAFRLKHHLAGTKQNAAPCPSVPDDVRRQMLELLDFNLEAKEVRKNLIRPGLGVNSSEASAPVESVQSSIPNRGKKISNSNPPLPNRRQSTMSQLLKKDLRHDACRGIARWFYNNALSFNASRDDLFGEMFELVARHGPGFKPPSYHELRETLLKEELKEVEGKLAVFKEEWKSVGCTIMSDGWTDRKRRSICNFLVNSPRGTSFVESIDTSGVIKNTEKVFQMLDNIVEKVGEEHVVQVVTDNASAYKAAGERLMAKRKHLFWTPCAAHCLDLVLEDFEKHLPVHKTTISKGKKISNFIYARTNLIAMMKEFTNDRDLVRAGATRFATSYLSLARLSEQKGNLMTMFASEKWRKSSFASIQEGKRIQGIALDGRFWTNVVNCLRAALPVVKVLRFVDGEEKPSMPFLFQELCEAKLKIKSNFSNMEKRYKPIIKIIDKRWEEQMGKPLHLAAHWLNPRVHHAKGFNHNDKQLKVGLYETVERLARGRDEKLKIMEQLTEFHRASGMFNSYGAMDLLDRKHLADWWSDFGDDVPELQKFAIRILSLTCSASGCEGNWSVFERLHTKKRNCLLQKKMNNLVYVMYNSRLMRRSCKKVEDIFAEIDSDDEWIVEEGAENEHEGQVLVEEHVDITELPVGDGSNGTNMVSVEDNSSAHGSKTNDIDIIGQAIQQGFYDDDNDGMEDSCNFKDGNDDEDEDLDINIDPNDLM</sequence>
<gene>
    <name evidence="10" type="ORF">LTRI10_LOCUS52944</name>
</gene>
<evidence type="ECO:0000256" key="1">
    <source>
        <dbReference type="ARBA" id="ARBA00004123"/>
    </source>
</evidence>
<feature type="region of interest" description="Disordered" evidence="8">
    <location>
        <begin position="1"/>
        <end position="26"/>
    </location>
</feature>
<dbReference type="PANTHER" id="PTHR32166:SF122">
    <property type="entry name" value="OS09G0499600 PROTEIN"/>
    <property type="match status" value="1"/>
</dbReference>
<keyword evidence="6" id="KW-0539">Nucleus</keyword>
<dbReference type="GO" id="GO:0008270">
    <property type="term" value="F:zinc ion binding"/>
    <property type="evidence" value="ECO:0007669"/>
    <property type="project" value="UniProtKB-KW"/>
</dbReference>
<feature type="compositionally biased region" description="Acidic residues" evidence="8">
    <location>
        <begin position="748"/>
        <end position="757"/>
    </location>
</feature>
<evidence type="ECO:0000256" key="6">
    <source>
        <dbReference type="ARBA" id="ARBA00023242"/>
    </source>
</evidence>
<dbReference type="InterPro" id="IPR008906">
    <property type="entry name" value="HATC_C_dom"/>
</dbReference>
<dbReference type="PANTHER" id="PTHR32166">
    <property type="entry name" value="OSJNBA0013A04.12 PROTEIN"/>
    <property type="match status" value="1"/>
</dbReference>
<accession>A0AAV2GWR5</accession>
<comment type="subcellular location">
    <subcellularLocation>
        <location evidence="1">Nucleus</location>
    </subcellularLocation>
</comment>
<evidence type="ECO:0000256" key="3">
    <source>
        <dbReference type="ARBA" id="ARBA00022771"/>
    </source>
</evidence>
<dbReference type="InterPro" id="IPR007021">
    <property type="entry name" value="DUF659"/>
</dbReference>
<evidence type="ECO:0000256" key="4">
    <source>
        <dbReference type="ARBA" id="ARBA00022833"/>
    </source>
</evidence>